<evidence type="ECO:0000259" key="7">
    <source>
        <dbReference type="Pfam" id="PF03633"/>
    </source>
</evidence>
<dbReference type="RefSeq" id="WP_284806034.1">
    <property type="nucleotide sequence ID" value="NZ_JASOMP010000011.1"/>
</dbReference>
<comment type="caution">
    <text evidence="9">The sequence shown here is derived from an EMBL/GenBank/DDBJ whole genome shotgun (WGS) entry which is preliminary data.</text>
</comment>
<dbReference type="PANTHER" id="PTHR11051">
    <property type="entry name" value="GLYCOSYL HYDROLASE-RELATED"/>
    <property type="match status" value="1"/>
</dbReference>
<dbReference type="AlphaFoldDB" id="A0AAW9SNB8"/>
<feature type="binding site" evidence="4">
    <location>
        <begin position="694"/>
        <end position="695"/>
    </location>
    <ligand>
        <name>substrate</name>
    </ligand>
</feature>
<dbReference type="InterPro" id="IPR005196">
    <property type="entry name" value="Glyco_hydro_65_N"/>
</dbReference>
<keyword evidence="9" id="KW-0378">Hydrolase</keyword>
<reference evidence="9" key="1">
    <citation type="submission" date="2023-05" db="EMBL/GenBank/DDBJ databases">
        <authorList>
            <person name="Du J."/>
        </authorList>
    </citation>
    <scope>NUCLEOTIDE SEQUENCE</scope>
    <source>
        <strain evidence="9">UMB1064</strain>
    </source>
</reference>
<dbReference type="InterPro" id="IPR005195">
    <property type="entry name" value="Glyco_hydro_65_M"/>
</dbReference>
<evidence type="ECO:0000313" key="10">
    <source>
        <dbReference type="Proteomes" id="UP001223646"/>
    </source>
</evidence>
<proteinExistence type="inferred from homology"/>
<feature type="domain" description="Glycoside hydrolase family 65 C-terminal" evidence="7">
    <location>
        <begin position="791"/>
        <end position="854"/>
    </location>
</feature>
<evidence type="ECO:0000256" key="4">
    <source>
        <dbReference type="PIRSR" id="PIRSR036289-51"/>
    </source>
</evidence>
<evidence type="ECO:0000256" key="1">
    <source>
        <dbReference type="ARBA" id="ARBA00006768"/>
    </source>
</evidence>
<evidence type="ECO:0000256" key="3">
    <source>
        <dbReference type="PIRSR" id="PIRSR036289-50"/>
    </source>
</evidence>
<dbReference type="InterPro" id="IPR037018">
    <property type="entry name" value="GH65_N"/>
</dbReference>
<feature type="active site" description="Proton donor" evidence="3">
    <location>
        <position position="581"/>
    </location>
</feature>
<dbReference type="InterPro" id="IPR008928">
    <property type="entry name" value="6-hairpin_glycosidase_sf"/>
</dbReference>
<protein>
    <submittedName>
        <fullName evidence="9">Glycosyl hydrolase family 65 protein</fullName>
    </submittedName>
</protein>
<dbReference type="InterPro" id="IPR012341">
    <property type="entry name" value="6hp_glycosidase-like_sf"/>
</dbReference>
<sequence length="871" mass="98541">MAERKPEGIMANDSTTAAADETERVIPQVQGHDAETAEAEKQEETVSPVRRKQRRNFPAGRADKHHHLVNAEGLMDRDITPVDEWRLIETKPNGLPLGLGETLFALSNGYIGMRGNPPEGRDSSEHGTYINGLHETWPIRHAEDAYGLARQGQTIANAPDAKAMRLYIDDEPLRLGNAEVSDYERSLDFREGVLRRRFIWRTPGGKHVRVTSERMVSFQEKHVAAMSLEVELLDADAAVMINSQILNRQDGEDEYHDAAKAQGTELDPRRAEALEDRVLIPAFQSESAHGQRSTLGYRCANSGMTVATSMDHTFTVRTPDGTEPFVEVSQSTEPDVASSLFNLDAPVGTVIRLEKLVAYHSSRKVRAEELAFRCERTLNRVGRIGMLGLMENQEEWLERFWERSDVVIYNQPEIQQAVRWNIWQIIQAAARAEFQGVPAKGMTGTGYGGHYFWDTEIYVTPFLTYTSPQFSRNAMRFRWDMLEAAWARADELAHDGALFPWRTINGQESSAYFEAGTAQYHIDADIVYAMMKYVYASGDEEFLLKEGTDLLLGTARFWMSLGFFDAEHREFQIHSVTGPDEYNTVVNNNLYTNVMAQYNLRVAADVVKQMKRDRPAAYRELTNRFDLTEREVEEWEQAAEAMYIPFDEKLGIHPQDDQFLLRKRWNLDDPEVGPLRPLLLHYHPLTIYRHQVIKQADVVLALFLMGNRFTTEQKRADYMYYDPLTTGDSSLSAVVQSIVAAELGLQEQAMDFFLRGLYVDLANLHGNAADGVHVASAGGVWQSLVYGFGGFRDHDGRYSIDPRLPEDWSGLTYRVTIHGCRIRVTVRGRTVEVVLEEGDHQVGPIMVAGHEVIVGPEPLTVVMANSDQSED</sequence>
<dbReference type="GO" id="GO:0016757">
    <property type="term" value="F:glycosyltransferase activity"/>
    <property type="evidence" value="ECO:0007669"/>
    <property type="project" value="UniProtKB-ARBA"/>
</dbReference>
<feature type="binding site" evidence="4">
    <location>
        <begin position="453"/>
        <end position="454"/>
    </location>
    <ligand>
        <name>substrate</name>
    </ligand>
</feature>
<accession>A0AAW9SNB8</accession>
<dbReference type="Pfam" id="PF03633">
    <property type="entry name" value="Glyco_hydro_65C"/>
    <property type="match status" value="1"/>
</dbReference>
<evidence type="ECO:0000259" key="8">
    <source>
        <dbReference type="Pfam" id="PF03636"/>
    </source>
</evidence>
<dbReference type="InterPro" id="IPR017045">
    <property type="entry name" value="Malt_Pase/Glycosyl_Hdrlase"/>
</dbReference>
<dbReference type="SUPFAM" id="SSF74650">
    <property type="entry name" value="Galactose mutarotase-like"/>
    <property type="match status" value="1"/>
</dbReference>
<evidence type="ECO:0000256" key="5">
    <source>
        <dbReference type="SAM" id="MobiDB-lite"/>
    </source>
</evidence>
<evidence type="ECO:0000259" key="6">
    <source>
        <dbReference type="Pfam" id="PF03632"/>
    </source>
</evidence>
<reference evidence="9" key="2">
    <citation type="submission" date="2024-05" db="EMBL/GenBank/DDBJ databases">
        <authorList>
            <person name="Wolfe A."/>
        </authorList>
    </citation>
    <scope>NUCLEOTIDE SEQUENCE</scope>
    <source>
        <strain evidence="9">UMB1064</strain>
    </source>
</reference>
<dbReference type="Pfam" id="PF03636">
    <property type="entry name" value="Glyco_hydro_65N"/>
    <property type="match status" value="1"/>
</dbReference>
<keyword evidence="2" id="KW-0326">Glycosidase</keyword>
<organism evidence="9 10">
    <name type="scientific">Corynebacterium amycolatum</name>
    <dbReference type="NCBI Taxonomy" id="43765"/>
    <lineage>
        <taxon>Bacteria</taxon>
        <taxon>Bacillati</taxon>
        <taxon>Actinomycetota</taxon>
        <taxon>Actinomycetes</taxon>
        <taxon>Mycobacteriales</taxon>
        <taxon>Corynebacteriaceae</taxon>
        <taxon>Corynebacterium</taxon>
    </lineage>
</organism>
<dbReference type="Gene3D" id="2.60.420.10">
    <property type="entry name" value="Maltose phosphorylase, domain 3"/>
    <property type="match status" value="1"/>
</dbReference>
<dbReference type="PIRSF" id="PIRSF036289">
    <property type="entry name" value="Glycosyl_hydrolase_malt_phosph"/>
    <property type="match status" value="1"/>
</dbReference>
<dbReference type="GO" id="GO:0004553">
    <property type="term" value="F:hydrolase activity, hydrolyzing O-glycosyl compounds"/>
    <property type="evidence" value="ECO:0007669"/>
    <property type="project" value="TreeGrafter"/>
</dbReference>
<dbReference type="PANTHER" id="PTHR11051:SF13">
    <property type="entry name" value="GLYCOSYL TRANSFERASE"/>
    <property type="match status" value="1"/>
</dbReference>
<dbReference type="GO" id="GO:0005975">
    <property type="term" value="P:carbohydrate metabolic process"/>
    <property type="evidence" value="ECO:0007669"/>
    <property type="project" value="InterPro"/>
</dbReference>
<dbReference type="Pfam" id="PF03632">
    <property type="entry name" value="Glyco_hydro_65m"/>
    <property type="match status" value="1"/>
</dbReference>
<gene>
    <name evidence="9" type="ORF">QP460_010580</name>
</gene>
<feature type="domain" description="Glycoside hydrolase family 65 central catalytic" evidence="6">
    <location>
        <begin position="419"/>
        <end position="782"/>
    </location>
</feature>
<feature type="region of interest" description="Disordered" evidence="5">
    <location>
        <begin position="1"/>
        <end position="62"/>
    </location>
</feature>
<dbReference type="InterPro" id="IPR011013">
    <property type="entry name" value="Gal_mutarotase_sf_dom"/>
</dbReference>
<dbReference type="Gene3D" id="2.70.98.40">
    <property type="entry name" value="Glycoside hydrolase, family 65, N-terminal domain"/>
    <property type="match status" value="1"/>
</dbReference>
<evidence type="ECO:0000256" key="2">
    <source>
        <dbReference type="ARBA" id="ARBA00023295"/>
    </source>
</evidence>
<dbReference type="InterPro" id="IPR005194">
    <property type="entry name" value="Glyco_hydro_65_C"/>
</dbReference>
<dbReference type="EMBL" id="JASOOY020000034">
    <property type="protein sequence ID" value="MEO3718027.1"/>
    <property type="molecule type" value="Genomic_DNA"/>
</dbReference>
<comment type="similarity">
    <text evidence="1">Belongs to the glycosyl hydrolase 65 family.</text>
</comment>
<dbReference type="Gene3D" id="1.50.10.10">
    <property type="match status" value="1"/>
</dbReference>
<evidence type="ECO:0000313" key="9">
    <source>
        <dbReference type="EMBL" id="MEO3718027.1"/>
    </source>
</evidence>
<dbReference type="Proteomes" id="UP001223646">
    <property type="component" value="Unassembled WGS sequence"/>
</dbReference>
<feature type="compositionally biased region" description="Basic and acidic residues" evidence="5">
    <location>
        <begin position="32"/>
        <end position="44"/>
    </location>
</feature>
<dbReference type="SUPFAM" id="SSF48208">
    <property type="entry name" value="Six-hairpin glycosidases"/>
    <property type="match status" value="1"/>
</dbReference>
<dbReference type="GO" id="GO:0030246">
    <property type="term" value="F:carbohydrate binding"/>
    <property type="evidence" value="ECO:0007669"/>
    <property type="project" value="InterPro"/>
</dbReference>
<name>A0AAW9SNB8_CORAY</name>
<feature type="domain" description="Glycoside hydrolase family 65 N-terminal" evidence="8">
    <location>
        <begin position="98"/>
        <end position="363"/>
    </location>
</feature>